<evidence type="ECO:0000259" key="2">
    <source>
        <dbReference type="Pfam" id="PF09967"/>
    </source>
</evidence>
<feature type="domain" description="Putative metallopeptidase" evidence="3">
    <location>
        <begin position="7"/>
        <end position="292"/>
    </location>
</feature>
<feature type="compositionally biased region" description="Basic and acidic residues" evidence="1">
    <location>
        <begin position="208"/>
        <end position="219"/>
    </location>
</feature>
<gene>
    <name evidence="4" type="ORF">G5S42_39375</name>
</gene>
<dbReference type="RefSeq" id="WP_176112130.1">
    <property type="nucleotide sequence ID" value="NZ_JAALDK010000003.1"/>
</dbReference>
<dbReference type="InterPro" id="IPR018698">
    <property type="entry name" value="VWA-like_dom"/>
</dbReference>
<dbReference type="Proteomes" id="UP000594380">
    <property type="component" value="Unassembled WGS sequence"/>
</dbReference>
<dbReference type="PANTHER" id="PTHR38730">
    <property type="entry name" value="SLL7028 PROTEIN"/>
    <property type="match status" value="1"/>
</dbReference>
<dbReference type="Pfam" id="PF09967">
    <property type="entry name" value="DUF2201"/>
    <property type="match status" value="1"/>
</dbReference>
<proteinExistence type="predicted"/>
<feature type="compositionally biased region" description="Basic and acidic residues" evidence="1">
    <location>
        <begin position="131"/>
        <end position="153"/>
    </location>
</feature>
<evidence type="ECO:0000256" key="1">
    <source>
        <dbReference type="SAM" id="MobiDB-lite"/>
    </source>
</evidence>
<feature type="compositionally biased region" description="Polar residues" evidence="1">
    <location>
        <begin position="157"/>
        <end position="197"/>
    </location>
</feature>
<reference evidence="4 5" key="1">
    <citation type="submission" date="2020-02" db="EMBL/GenBank/DDBJ databases">
        <title>Paraburkholderia simonii sp. nov. and Paraburkholderia youngii sp. nov. Brazilian and Mexican Mimosa-associated rhizobia.</title>
        <authorList>
            <person name="Mavima L."/>
            <person name="Beukes C.W."/>
            <person name="Chan W.Y."/>
            <person name="Palmer M."/>
            <person name="De Meyer S.E."/>
            <person name="James E.K."/>
            <person name="Venter S.N."/>
            <person name="Steenkamp E.T."/>
        </authorList>
    </citation>
    <scope>NUCLEOTIDE SEQUENCE [LARGE SCALE GENOMIC DNA]</scope>
    <source>
        <strain evidence="4 5">JPY169</strain>
    </source>
</reference>
<protein>
    <recommendedName>
        <fullName evidence="6">Metal-dependent peptidase</fullName>
    </recommendedName>
</protein>
<dbReference type="Pfam" id="PF13203">
    <property type="entry name" value="DUF2201_N"/>
    <property type="match status" value="1"/>
</dbReference>
<feature type="region of interest" description="Disordered" evidence="1">
    <location>
        <begin position="131"/>
        <end position="219"/>
    </location>
</feature>
<name>A0A7Y6K824_9BURK</name>
<dbReference type="EMBL" id="JAALDK010000003">
    <property type="protein sequence ID" value="NUY05609.1"/>
    <property type="molecule type" value="Genomic_DNA"/>
</dbReference>
<comment type="caution">
    <text evidence="4">The sequence shown here is derived from an EMBL/GenBank/DDBJ whole genome shotgun (WGS) entry which is preliminary data.</text>
</comment>
<accession>A0A7Y6K824</accession>
<dbReference type="InterPro" id="IPR025154">
    <property type="entry name" value="Put_metallopeptidase_dom"/>
</dbReference>
<sequence length="428" mass="46741">MDPRISKQRTALVLDQPFFGALALRLKVVEDPSCRTFWTDGESLGYNPAYLGGLNDLETRGVLAHEVLHVANGHCWRQGDRDPKLWNDACDYAINPIVLDAGMLLPKGVFVDARFKGKSAEEIYGILAQEKQQKEKQQKEKQQGNGKKDDGKPDAQPGQQSTPQSAQQPGGTPGGNSPPQSANGATTRSATPESGTSPEAAPSCGEVRQYRGDDKAQKEADWKVAVLQAAKAAKMRGGLGGSLEGMVQVAAEPVVDWRAILQRFAQESSPTDYTFAMPNRRYLHMGLYLPSLNEPAVGDAVFVRDSSGSVFDETQAQFDAEILVVNETVRPRRLIVLDCDTRVKQVQIFERGDAVDLLPVRGGGGTSFVDPFKRLADEGIQPTFLVYLTDMDGAFPTDEPSYPVLWASTVPLRRAKKAPFGEMMEVIC</sequence>
<dbReference type="PANTHER" id="PTHR38730:SF1">
    <property type="entry name" value="SLL7028 PROTEIN"/>
    <property type="match status" value="1"/>
</dbReference>
<dbReference type="GeneID" id="301106410"/>
<organism evidence="4 5">
    <name type="scientific">Paraburkholderia youngii</name>
    <dbReference type="NCBI Taxonomy" id="2782701"/>
    <lineage>
        <taxon>Bacteria</taxon>
        <taxon>Pseudomonadati</taxon>
        <taxon>Pseudomonadota</taxon>
        <taxon>Betaproteobacteria</taxon>
        <taxon>Burkholderiales</taxon>
        <taxon>Burkholderiaceae</taxon>
        <taxon>Paraburkholderia</taxon>
    </lineage>
</organism>
<evidence type="ECO:0000313" key="5">
    <source>
        <dbReference type="Proteomes" id="UP000594380"/>
    </source>
</evidence>
<evidence type="ECO:0008006" key="6">
    <source>
        <dbReference type="Google" id="ProtNLM"/>
    </source>
</evidence>
<dbReference type="AlphaFoldDB" id="A0A7Y6K824"/>
<feature type="domain" description="VWA-like" evidence="2">
    <location>
        <begin position="301"/>
        <end position="425"/>
    </location>
</feature>
<evidence type="ECO:0000259" key="3">
    <source>
        <dbReference type="Pfam" id="PF13203"/>
    </source>
</evidence>
<evidence type="ECO:0000313" key="4">
    <source>
        <dbReference type="EMBL" id="NUY05609.1"/>
    </source>
</evidence>